<accession>A0AA37GGT0</accession>
<feature type="region of interest" description="Disordered" evidence="1">
    <location>
        <begin position="216"/>
        <end position="280"/>
    </location>
</feature>
<organism evidence="2 3">
    <name type="scientific">Colletotrichum liriopes</name>
    <dbReference type="NCBI Taxonomy" id="708192"/>
    <lineage>
        <taxon>Eukaryota</taxon>
        <taxon>Fungi</taxon>
        <taxon>Dikarya</taxon>
        <taxon>Ascomycota</taxon>
        <taxon>Pezizomycotina</taxon>
        <taxon>Sordariomycetes</taxon>
        <taxon>Hypocreomycetidae</taxon>
        <taxon>Glomerellales</taxon>
        <taxon>Glomerellaceae</taxon>
        <taxon>Colletotrichum</taxon>
        <taxon>Colletotrichum spaethianum species complex</taxon>
    </lineage>
</organism>
<name>A0AA37GGT0_9PEZI</name>
<comment type="caution">
    <text evidence="2">The sequence shown here is derived from an EMBL/GenBank/DDBJ whole genome shotgun (WGS) entry which is preliminary data.</text>
</comment>
<keyword evidence="3" id="KW-1185">Reference proteome</keyword>
<dbReference type="AlphaFoldDB" id="A0AA37GGT0"/>
<evidence type="ECO:0000256" key="1">
    <source>
        <dbReference type="SAM" id="MobiDB-lite"/>
    </source>
</evidence>
<dbReference type="PANTHER" id="PTHR47636:SF1">
    <property type="entry name" value="TRANSCRIPTIONAL REGULATORY PROTEIN RCO1"/>
    <property type="match status" value="1"/>
</dbReference>
<gene>
    <name evidence="2" type="ORF">ColLi_03511</name>
</gene>
<sequence length="280" mass="29958">MHVDDLLAELPKELAPAHRFRKIKGVPAITPAFSRGMKNNGVIEIEEEESEGEETGWNDVKTFGRVYKLPAKGVVLDFISQLRKDGAGYINGLPSSAKAQPQSFSAPLDARSRAEQQTVLNLVELASSQPTTKLDDLTQALLSNADPAMLSLMARGSAENFASGEVNAADKQSLRAMLAQMDAMSARIRSLLGAGQPDAGAHNTEGEQLVIDCNNTDSTESAEGDSTSIKNESVEPPADLPTPATTTQDNPEPVNSLGEKSSQEVPKDRNEDDVAIMDID</sequence>
<dbReference type="InterPro" id="IPR052819">
    <property type="entry name" value="Chromatin_regulatory_protein"/>
</dbReference>
<dbReference type="Proteomes" id="UP001055172">
    <property type="component" value="Unassembled WGS sequence"/>
</dbReference>
<feature type="compositionally biased region" description="Basic and acidic residues" evidence="1">
    <location>
        <begin position="261"/>
        <end position="272"/>
    </location>
</feature>
<dbReference type="GO" id="GO:0032221">
    <property type="term" value="C:Rpd3S complex"/>
    <property type="evidence" value="ECO:0007669"/>
    <property type="project" value="TreeGrafter"/>
</dbReference>
<protein>
    <submittedName>
        <fullName evidence="2">Uncharacterized protein</fullName>
    </submittedName>
</protein>
<proteinExistence type="predicted"/>
<evidence type="ECO:0000313" key="2">
    <source>
        <dbReference type="EMBL" id="GJC80673.1"/>
    </source>
</evidence>
<dbReference type="PANTHER" id="PTHR47636">
    <property type="entry name" value="TRANSCRIPTIONAL REGULATORY PROTEIN RCO1"/>
    <property type="match status" value="1"/>
</dbReference>
<evidence type="ECO:0000313" key="3">
    <source>
        <dbReference type="Proteomes" id="UP001055172"/>
    </source>
</evidence>
<dbReference type="EMBL" id="BPPX01000006">
    <property type="protein sequence ID" value="GJC80673.1"/>
    <property type="molecule type" value="Genomic_DNA"/>
</dbReference>
<reference evidence="2 3" key="1">
    <citation type="submission" date="2021-07" db="EMBL/GenBank/DDBJ databases">
        <title>Genome data of Colletotrichum spaethianum.</title>
        <authorList>
            <person name="Utami Y.D."/>
            <person name="Hiruma K."/>
        </authorList>
    </citation>
    <scope>NUCLEOTIDE SEQUENCE [LARGE SCALE GENOMIC DNA]</scope>
    <source>
        <strain evidence="2 3">MAFF 242679</strain>
    </source>
</reference>
<dbReference type="GO" id="GO:0006357">
    <property type="term" value="P:regulation of transcription by RNA polymerase II"/>
    <property type="evidence" value="ECO:0007669"/>
    <property type="project" value="TreeGrafter"/>
</dbReference>
<feature type="compositionally biased region" description="Polar residues" evidence="1">
    <location>
        <begin position="216"/>
        <end position="231"/>
    </location>
</feature>